<evidence type="ECO:0000313" key="8">
    <source>
        <dbReference type="Proteomes" id="UP001056384"/>
    </source>
</evidence>
<evidence type="ECO:0000256" key="2">
    <source>
        <dbReference type="ARBA" id="ARBA00022692"/>
    </source>
</evidence>
<keyword evidence="8" id="KW-1185">Reference proteome</keyword>
<keyword evidence="4" id="KW-0472">Membrane</keyword>
<feature type="domain" description="LicD/FKTN/FKRP nucleotidyltransferase" evidence="6">
    <location>
        <begin position="96"/>
        <end position="194"/>
    </location>
</feature>
<keyword evidence="2" id="KW-0812">Transmembrane</keyword>
<keyword evidence="5" id="KW-0732">Signal</keyword>
<name>A0A9Q9AGN9_9PEZI</name>
<dbReference type="InterPro" id="IPR009644">
    <property type="entry name" value="FKTN/MNN4/W02B3.4-1"/>
</dbReference>
<dbReference type="GO" id="GO:0016020">
    <property type="term" value="C:membrane"/>
    <property type="evidence" value="ECO:0007669"/>
    <property type="project" value="UniProtKB-SubCell"/>
</dbReference>
<organism evidence="7 8">
    <name type="scientific">Septoria linicola</name>
    <dbReference type="NCBI Taxonomy" id="215465"/>
    <lineage>
        <taxon>Eukaryota</taxon>
        <taxon>Fungi</taxon>
        <taxon>Dikarya</taxon>
        <taxon>Ascomycota</taxon>
        <taxon>Pezizomycotina</taxon>
        <taxon>Dothideomycetes</taxon>
        <taxon>Dothideomycetidae</taxon>
        <taxon>Mycosphaerellales</taxon>
        <taxon>Mycosphaerellaceae</taxon>
        <taxon>Septoria</taxon>
    </lineage>
</organism>
<dbReference type="AlphaFoldDB" id="A0A9Q9AGN9"/>
<dbReference type="EMBL" id="CP099419">
    <property type="protein sequence ID" value="USW49084.1"/>
    <property type="molecule type" value="Genomic_DNA"/>
</dbReference>
<dbReference type="PANTHER" id="PTHR15407:SF32">
    <property type="entry name" value="PROTEIN (MNN4), PUTATIVE (AFU_ORTHOLOGUE AFUA_1G03790)-RELATED"/>
    <property type="match status" value="1"/>
</dbReference>
<dbReference type="PANTHER" id="PTHR15407">
    <property type="entry name" value="FUKUTIN-RELATED"/>
    <property type="match status" value="1"/>
</dbReference>
<evidence type="ECO:0000259" key="6">
    <source>
        <dbReference type="Pfam" id="PF04991"/>
    </source>
</evidence>
<sequence length="287" mass="33677">MHLPFELIMIFFLHLNRCMAAPTLAGRDADFESVRTRLDKSFVDAEPDHPNKYFHESTFHQHYDGRFADQPLKYDEKQESLAALIRTYLSTMRDIGVETWLMHGTLLGWYWNRKNMPWDSDLDVMVAESSIYFLASYYNMTIHHFRTRGSKIGRKYLLEINSHFQESELDKENRIDARWIDTDNGLFIDITTLRSNRTAVALGNSDAMMVKDNHHYTFDDIYPLRESEFEGTPVLLPFAYADVLIEEYGDHALSDVYHDNHHFDVEKDAWVPQKMVVLSSGYDEQKT</sequence>
<protein>
    <submittedName>
        <fullName evidence="7">LicD family protein</fullName>
    </submittedName>
</protein>
<keyword evidence="3" id="KW-1133">Transmembrane helix</keyword>
<evidence type="ECO:0000256" key="5">
    <source>
        <dbReference type="SAM" id="SignalP"/>
    </source>
</evidence>
<dbReference type="Proteomes" id="UP001056384">
    <property type="component" value="Chromosome 2"/>
</dbReference>
<dbReference type="GO" id="GO:0009100">
    <property type="term" value="P:glycoprotein metabolic process"/>
    <property type="evidence" value="ECO:0007669"/>
    <property type="project" value="UniProtKB-ARBA"/>
</dbReference>
<evidence type="ECO:0000256" key="3">
    <source>
        <dbReference type="ARBA" id="ARBA00022989"/>
    </source>
</evidence>
<evidence type="ECO:0000256" key="1">
    <source>
        <dbReference type="ARBA" id="ARBA00004167"/>
    </source>
</evidence>
<accession>A0A9Q9AGN9</accession>
<dbReference type="Pfam" id="PF04991">
    <property type="entry name" value="LicD"/>
    <property type="match status" value="1"/>
</dbReference>
<evidence type="ECO:0000256" key="4">
    <source>
        <dbReference type="ARBA" id="ARBA00023136"/>
    </source>
</evidence>
<feature type="signal peptide" evidence="5">
    <location>
        <begin position="1"/>
        <end position="20"/>
    </location>
</feature>
<proteinExistence type="predicted"/>
<reference evidence="7" key="1">
    <citation type="submission" date="2022-06" db="EMBL/GenBank/DDBJ databases">
        <title>Complete genome sequences of two strains of the flax pathogen Septoria linicola.</title>
        <authorList>
            <person name="Lapalu N."/>
            <person name="Simon A."/>
            <person name="Demenou B."/>
            <person name="Paumier D."/>
            <person name="Guillot M.-P."/>
            <person name="Gout L."/>
            <person name="Valade R."/>
        </authorList>
    </citation>
    <scope>NUCLEOTIDE SEQUENCE</scope>
    <source>
        <strain evidence="7">SE15195</strain>
    </source>
</reference>
<feature type="chain" id="PRO_5040242807" evidence="5">
    <location>
        <begin position="21"/>
        <end position="287"/>
    </location>
</feature>
<dbReference type="InterPro" id="IPR007074">
    <property type="entry name" value="LicD/FKTN/FKRP_NTP_transf"/>
</dbReference>
<gene>
    <name evidence="7" type="ORF">Slin15195_G024030</name>
</gene>
<evidence type="ECO:0000313" key="7">
    <source>
        <dbReference type="EMBL" id="USW49084.1"/>
    </source>
</evidence>
<comment type="subcellular location">
    <subcellularLocation>
        <location evidence="1">Membrane</location>
        <topology evidence="1">Single-pass membrane protein</topology>
    </subcellularLocation>
</comment>